<evidence type="ECO:0000313" key="3">
    <source>
        <dbReference type="Proteomes" id="UP000441585"/>
    </source>
</evidence>
<accession>A0A6I2MFG2</accession>
<dbReference type="Proteomes" id="UP000441585">
    <property type="component" value="Unassembled WGS sequence"/>
</dbReference>
<dbReference type="RefSeq" id="WP_154319212.1">
    <property type="nucleotide sequence ID" value="NZ_CAJGAA010000008.1"/>
</dbReference>
<keyword evidence="3" id="KW-1185">Reference proteome</keyword>
<dbReference type="InterPro" id="IPR015797">
    <property type="entry name" value="NUDIX_hydrolase-like_dom_sf"/>
</dbReference>
<dbReference type="InterPro" id="IPR000086">
    <property type="entry name" value="NUDIX_hydrolase_dom"/>
</dbReference>
<organism evidence="2 3">
    <name type="scientific">Metabacillus idriensis</name>
    <dbReference type="NCBI Taxonomy" id="324768"/>
    <lineage>
        <taxon>Bacteria</taxon>
        <taxon>Bacillati</taxon>
        <taxon>Bacillota</taxon>
        <taxon>Bacilli</taxon>
        <taxon>Bacillales</taxon>
        <taxon>Bacillaceae</taxon>
        <taxon>Metabacillus</taxon>
    </lineage>
</organism>
<reference evidence="2 3" key="1">
    <citation type="submission" date="2019-11" db="EMBL/GenBank/DDBJ databases">
        <title>Bacillus idriensis genome.</title>
        <authorList>
            <person name="Konopka E.N."/>
            <person name="Newman J.D."/>
        </authorList>
    </citation>
    <scope>NUCLEOTIDE SEQUENCE [LARGE SCALE GENOMIC DNA]</scope>
    <source>
        <strain evidence="2 3">DSM 19097</strain>
    </source>
</reference>
<dbReference type="SUPFAM" id="SSF55811">
    <property type="entry name" value="Nudix"/>
    <property type="match status" value="1"/>
</dbReference>
<comment type="caution">
    <text evidence="2">The sequence shown here is derived from an EMBL/GenBank/DDBJ whole genome shotgun (WGS) entry which is preliminary data.</text>
</comment>
<protein>
    <submittedName>
        <fullName evidence="2">NUDIX domain-containing protein</fullName>
    </submittedName>
</protein>
<dbReference type="AlphaFoldDB" id="A0A6I2MFG2"/>
<gene>
    <name evidence="2" type="ORF">GJU41_18020</name>
</gene>
<dbReference type="Pfam" id="PF00293">
    <property type="entry name" value="NUDIX"/>
    <property type="match status" value="1"/>
</dbReference>
<dbReference type="EMBL" id="WKKF01000006">
    <property type="protein sequence ID" value="MRX55862.1"/>
    <property type="molecule type" value="Genomic_DNA"/>
</dbReference>
<proteinExistence type="predicted"/>
<feature type="domain" description="Nudix hydrolase" evidence="1">
    <location>
        <begin position="4"/>
        <end position="144"/>
    </location>
</feature>
<sequence>MRKGIIRPLVICPFQKDNRILVAEGFDESKWEHYYRPIGGGIEFGESSAAALAREVEEEIQAAISNVSYLGTIENIFFYNGEQGHEIVQVCHAEFTDPSFYELESFEGIEDNGTAFKLYWKSLSEFEDGNLHLVPENLLELLKRKGGY</sequence>
<dbReference type="Gene3D" id="3.90.79.10">
    <property type="entry name" value="Nucleoside Triphosphate Pyrophosphohydrolase"/>
    <property type="match status" value="1"/>
</dbReference>
<name>A0A6I2MFG2_9BACI</name>
<dbReference type="CDD" id="cd04688">
    <property type="entry name" value="NUDIX_Hydrolase"/>
    <property type="match status" value="1"/>
</dbReference>
<evidence type="ECO:0000259" key="1">
    <source>
        <dbReference type="PROSITE" id="PS51462"/>
    </source>
</evidence>
<dbReference type="PROSITE" id="PS51462">
    <property type="entry name" value="NUDIX"/>
    <property type="match status" value="1"/>
</dbReference>
<evidence type="ECO:0000313" key="2">
    <source>
        <dbReference type="EMBL" id="MRX55862.1"/>
    </source>
</evidence>